<dbReference type="EMBL" id="BGPR01091943">
    <property type="protein sequence ID" value="GBM25352.1"/>
    <property type="molecule type" value="Genomic_DNA"/>
</dbReference>
<feature type="non-terminal residue" evidence="1">
    <location>
        <position position="1"/>
    </location>
</feature>
<accession>A0A4Y2E853</accession>
<keyword evidence="2" id="KW-1185">Reference proteome</keyword>
<evidence type="ECO:0000313" key="2">
    <source>
        <dbReference type="Proteomes" id="UP000499080"/>
    </source>
</evidence>
<evidence type="ECO:0000313" key="1">
    <source>
        <dbReference type="EMBL" id="GBM25352.1"/>
    </source>
</evidence>
<reference evidence="1 2" key="1">
    <citation type="journal article" date="2019" name="Sci. Rep.">
        <title>Orb-weaving spider Araneus ventricosus genome elucidates the spidroin gene catalogue.</title>
        <authorList>
            <person name="Kono N."/>
            <person name="Nakamura H."/>
            <person name="Ohtoshi R."/>
            <person name="Moran D.A.P."/>
            <person name="Shinohara A."/>
            <person name="Yoshida Y."/>
            <person name="Fujiwara M."/>
            <person name="Mori M."/>
            <person name="Tomita M."/>
            <person name="Arakawa K."/>
        </authorList>
    </citation>
    <scope>NUCLEOTIDE SEQUENCE [LARGE SCALE GENOMIC DNA]</scope>
</reference>
<dbReference type="AlphaFoldDB" id="A0A4Y2E853"/>
<organism evidence="1 2">
    <name type="scientific">Araneus ventricosus</name>
    <name type="common">Orbweaver spider</name>
    <name type="synonym">Epeira ventricosa</name>
    <dbReference type="NCBI Taxonomy" id="182803"/>
    <lineage>
        <taxon>Eukaryota</taxon>
        <taxon>Metazoa</taxon>
        <taxon>Ecdysozoa</taxon>
        <taxon>Arthropoda</taxon>
        <taxon>Chelicerata</taxon>
        <taxon>Arachnida</taxon>
        <taxon>Araneae</taxon>
        <taxon>Araneomorphae</taxon>
        <taxon>Entelegynae</taxon>
        <taxon>Araneoidea</taxon>
        <taxon>Araneidae</taxon>
        <taxon>Araneus</taxon>
    </lineage>
</organism>
<comment type="caution">
    <text evidence="1">The sequence shown here is derived from an EMBL/GenBank/DDBJ whole genome shotgun (WGS) entry which is preliminary data.</text>
</comment>
<name>A0A4Y2E853_ARAVE</name>
<protein>
    <submittedName>
        <fullName evidence="1">Uncharacterized protein</fullName>
    </submittedName>
</protein>
<gene>
    <name evidence="1" type="ORF">AVEN_56718_1</name>
</gene>
<proteinExistence type="predicted"/>
<dbReference type="Proteomes" id="UP000499080">
    <property type="component" value="Unassembled WGS sequence"/>
</dbReference>
<sequence length="50" mass="5705">FDVPVINFRATDYVDFIDWQAFYVTPPPVLGQISSHEFLKMTQDDVPMGG</sequence>